<feature type="region of interest" description="Disordered" evidence="1">
    <location>
        <begin position="1"/>
        <end position="25"/>
    </location>
</feature>
<dbReference type="EMBL" id="LAZR01037583">
    <property type="protein sequence ID" value="KKL21834.1"/>
    <property type="molecule type" value="Genomic_DNA"/>
</dbReference>
<dbReference type="AlphaFoldDB" id="A0A0F9BIT6"/>
<organism evidence="2">
    <name type="scientific">marine sediment metagenome</name>
    <dbReference type="NCBI Taxonomy" id="412755"/>
    <lineage>
        <taxon>unclassified sequences</taxon>
        <taxon>metagenomes</taxon>
        <taxon>ecological metagenomes</taxon>
    </lineage>
</organism>
<sequence>MSPSNAHASHIGWGEESTWGEPVSPTKFAELISEGIV</sequence>
<name>A0A0F9BIT6_9ZZZZ</name>
<feature type="non-terminal residue" evidence="2">
    <location>
        <position position="37"/>
    </location>
</feature>
<proteinExistence type="predicted"/>
<reference evidence="2" key="1">
    <citation type="journal article" date="2015" name="Nature">
        <title>Complex archaea that bridge the gap between prokaryotes and eukaryotes.</title>
        <authorList>
            <person name="Spang A."/>
            <person name="Saw J.H."/>
            <person name="Jorgensen S.L."/>
            <person name="Zaremba-Niedzwiedzka K."/>
            <person name="Martijn J."/>
            <person name="Lind A.E."/>
            <person name="van Eijk R."/>
            <person name="Schleper C."/>
            <person name="Guy L."/>
            <person name="Ettema T.J."/>
        </authorList>
    </citation>
    <scope>NUCLEOTIDE SEQUENCE</scope>
</reference>
<comment type="caution">
    <text evidence="2">The sequence shown here is derived from an EMBL/GenBank/DDBJ whole genome shotgun (WGS) entry which is preliminary data.</text>
</comment>
<protein>
    <submittedName>
        <fullName evidence="2">Uncharacterized protein</fullName>
    </submittedName>
</protein>
<gene>
    <name evidence="2" type="ORF">LCGC14_2441520</name>
</gene>
<evidence type="ECO:0000256" key="1">
    <source>
        <dbReference type="SAM" id="MobiDB-lite"/>
    </source>
</evidence>
<accession>A0A0F9BIT6</accession>
<evidence type="ECO:0000313" key="2">
    <source>
        <dbReference type="EMBL" id="KKL21834.1"/>
    </source>
</evidence>